<feature type="transmembrane region" description="Helical" evidence="7">
    <location>
        <begin position="132"/>
        <end position="150"/>
    </location>
</feature>
<accession>A0A832EK57</accession>
<feature type="transmembrane region" description="Helical" evidence="7">
    <location>
        <begin position="162"/>
        <end position="181"/>
    </location>
</feature>
<keyword evidence="6" id="KW-0813">Transport</keyword>
<evidence type="ECO:0000256" key="6">
    <source>
        <dbReference type="RuleBase" id="RU003943"/>
    </source>
</evidence>
<keyword evidence="3 6" id="KW-0812">Transmembrane</keyword>
<feature type="transmembrane region" description="Helical" evidence="7">
    <location>
        <begin position="38"/>
        <end position="57"/>
    </location>
</feature>
<evidence type="ECO:0000256" key="3">
    <source>
        <dbReference type="ARBA" id="ARBA00022692"/>
    </source>
</evidence>
<evidence type="ECO:0000256" key="4">
    <source>
        <dbReference type="ARBA" id="ARBA00022989"/>
    </source>
</evidence>
<feature type="transmembrane region" description="Helical" evidence="7">
    <location>
        <begin position="93"/>
        <end position="112"/>
    </location>
</feature>
<dbReference type="GO" id="GO:0043190">
    <property type="term" value="C:ATP-binding cassette (ABC) transporter complex"/>
    <property type="evidence" value="ECO:0007669"/>
    <property type="project" value="InterPro"/>
</dbReference>
<dbReference type="SUPFAM" id="SSF81345">
    <property type="entry name" value="ABC transporter involved in vitamin B12 uptake, BtuC"/>
    <property type="match status" value="1"/>
</dbReference>
<dbReference type="InterPro" id="IPR001626">
    <property type="entry name" value="ABC_TroCD"/>
</dbReference>
<dbReference type="GO" id="GO:0055085">
    <property type="term" value="P:transmembrane transport"/>
    <property type="evidence" value="ECO:0007669"/>
    <property type="project" value="InterPro"/>
</dbReference>
<comment type="similarity">
    <text evidence="2 6">Belongs to the ABC-3 integral membrane protein family.</text>
</comment>
<name>A0A832EK57_9BACT</name>
<reference evidence="8" key="1">
    <citation type="journal article" date="2020" name="mSystems">
        <title>Genome- and Community-Level Interaction Insights into Carbon Utilization and Element Cycling Functions of Hydrothermarchaeota in Hydrothermal Sediment.</title>
        <authorList>
            <person name="Zhou Z."/>
            <person name="Liu Y."/>
            <person name="Xu W."/>
            <person name="Pan J."/>
            <person name="Luo Z.H."/>
            <person name="Li M."/>
        </authorList>
    </citation>
    <scope>NUCLEOTIDE SEQUENCE [LARGE SCALE GENOMIC DNA]</scope>
    <source>
        <strain evidence="8">SpSt-456</strain>
    </source>
</reference>
<gene>
    <name evidence="8" type="ORF">ENS06_12125</name>
</gene>
<dbReference type="Gene3D" id="1.10.3470.10">
    <property type="entry name" value="ABC transporter involved in vitamin B12 uptake, BtuC"/>
    <property type="match status" value="1"/>
</dbReference>
<evidence type="ECO:0000256" key="7">
    <source>
        <dbReference type="SAM" id="Phobius"/>
    </source>
</evidence>
<dbReference type="GO" id="GO:0010043">
    <property type="term" value="P:response to zinc ion"/>
    <property type="evidence" value="ECO:0007669"/>
    <property type="project" value="TreeGrafter"/>
</dbReference>
<evidence type="ECO:0000256" key="1">
    <source>
        <dbReference type="ARBA" id="ARBA00004141"/>
    </source>
</evidence>
<feature type="transmembrane region" description="Helical" evidence="7">
    <location>
        <begin position="246"/>
        <end position="265"/>
    </location>
</feature>
<dbReference type="PANTHER" id="PTHR30477:SF18">
    <property type="entry name" value="METAL TRANSPORT SYSTEM MEMBRANE PROTEIN CT_417-RELATED"/>
    <property type="match status" value="1"/>
</dbReference>
<feature type="transmembrane region" description="Helical" evidence="7">
    <location>
        <begin position="63"/>
        <end position="81"/>
    </location>
</feature>
<dbReference type="PANTHER" id="PTHR30477">
    <property type="entry name" value="ABC-TRANSPORTER METAL-BINDING PROTEIN"/>
    <property type="match status" value="1"/>
</dbReference>
<protein>
    <submittedName>
        <fullName evidence="8">Metal ABC transporter permease</fullName>
    </submittedName>
</protein>
<feature type="transmembrane region" description="Helical" evidence="7">
    <location>
        <begin position="220"/>
        <end position="240"/>
    </location>
</feature>
<sequence length="276" mass="29335">MGEWLQLSFVQNALAACVLASLLCGIVGTYVVANRMAYLAGGVAHAAYGGVGLAFFFKIPPMVGILGFTWAAATIMGALSLRERHRSDTVISVLWAFGMAFGVLLVDLTPGYGADLMSYLFGSILTVSRPSLAAMGLLTLGVLLCTTLFHKELVAVSYDEHFARVRGLPVTAFYLTLIGTIALTVVVLVRVVGLILVIALLTIAPYIAEKHSRSLQGMMFRAVLYNIVFGMIGLGLSIALNVTSGAAIICVASVGYFVSLALGALKQKRRHEPPHV</sequence>
<dbReference type="EMBL" id="DSTK01000036">
    <property type="protein sequence ID" value="HFK98050.1"/>
    <property type="molecule type" value="Genomic_DNA"/>
</dbReference>
<comment type="subcellular location">
    <subcellularLocation>
        <location evidence="6">Cell membrane</location>
        <topology evidence="6">Multi-pass membrane protein</topology>
    </subcellularLocation>
    <subcellularLocation>
        <location evidence="1">Membrane</location>
        <topology evidence="1">Multi-pass membrane protein</topology>
    </subcellularLocation>
</comment>
<evidence type="ECO:0000256" key="2">
    <source>
        <dbReference type="ARBA" id="ARBA00008034"/>
    </source>
</evidence>
<evidence type="ECO:0000313" key="8">
    <source>
        <dbReference type="EMBL" id="HFK98050.1"/>
    </source>
</evidence>
<feature type="transmembrane region" description="Helical" evidence="7">
    <location>
        <begin position="12"/>
        <end position="31"/>
    </location>
</feature>
<keyword evidence="4 7" id="KW-1133">Transmembrane helix</keyword>
<dbReference type="InterPro" id="IPR037294">
    <property type="entry name" value="ABC_BtuC-like"/>
</dbReference>
<comment type="caution">
    <text evidence="8">The sequence shown here is derived from an EMBL/GenBank/DDBJ whole genome shotgun (WGS) entry which is preliminary data.</text>
</comment>
<organism evidence="8">
    <name type="scientific">Desulfacinum infernum</name>
    <dbReference type="NCBI Taxonomy" id="35837"/>
    <lineage>
        <taxon>Bacteria</taxon>
        <taxon>Pseudomonadati</taxon>
        <taxon>Thermodesulfobacteriota</taxon>
        <taxon>Syntrophobacteria</taxon>
        <taxon>Syntrophobacterales</taxon>
        <taxon>Syntrophobacteraceae</taxon>
        <taxon>Desulfacinum</taxon>
    </lineage>
</organism>
<dbReference type="AlphaFoldDB" id="A0A832EK57"/>
<evidence type="ECO:0000256" key="5">
    <source>
        <dbReference type="ARBA" id="ARBA00023136"/>
    </source>
</evidence>
<keyword evidence="5 7" id="KW-0472">Membrane</keyword>
<feature type="transmembrane region" description="Helical" evidence="7">
    <location>
        <begin position="187"/>
        <end position="208"/>
    </location>
</feature>
<dbReference type="Pfam" id="PF00950">
    <property type="entry name" value="ABC-3"/>
    <property type="match status" value="1"/>
</dbReference>
<proteinExistence type="inferred from homology"/>